<protein>
    <submittedName>
        <fullName evidence="6">3-(3-hydroxy-phenyl)propionate hydroxylase</fullName>
    </submittedName>
</protein>
<evidence type="ECO:0000313" key="8">
    <source>
        <dbReference type="Proteomes" id="UP000251571"/>
    </source>
</evidence>
<dbReference type="AlphaFoldDB" id="A0A2Y9A2K2"/>
<evidence type="ECO:0000313" key="7">
    <source>
        <dbReference type="Proteomes" id="UP000245839"/>
    </source>
</evidence>
<dbReference type="SUPFAM" id="SSF51905">
    <property type="entry name" value="FAD/NAD(P)-binding domain"/>
    <property type="match status" value="1"/>
</dbReference>
<keyword evidence="2" id="KW-0285">Flavoprotein</keyword>
<dbReference type="PANTHER" id="PTHR43004">
    <property type="entry name" value="TRK SYSTEM POTASSIUM UPTAKE PROTEIN"/>
    <property type="match status" value="1"/>
</dbReference>
<dbReference type="Gene3D" id="3.50.50.60">
    <property type="entry name" value="FAD/NAD(P)-binding domain"/>
    <property type="match status" value="1"/>
</dbReference>
<keyword evidence="3" id="KW-0274">FAD</keyword>
<dbReference type="PANTHER" id="PTHR43004:SF19">
    <property type="entry name" value="BINDING MONOOXYGENASE, PUTATIVE (JCVI)-RELATED"/>
    <property type="match status" value="1"/>
</dbReference>
<dbReference type="GO" id="GO:0016709">
    <property type="term" value="F:oxidoreductase activity, acting on paired donors, with incorporation or reduction of molecular oxygen, NAD(P)H as one donor, and incorporation of one atom of oxygen"/>
    <property type="evidence" value="ECO:0007669"/>
    <property type="project" value="UniProtKB-ARBA"/>
</dbReference>
<evidence type="ECO:0000256" key="1">
    <source>
        <dbReference type="ARBA" id="ARBA00001974"/>
    </source>
</evidence>
<evidence type="ECO:0000313" key="5">
    <source>
        <dbReference type="EMBL" id="PWJ21818.1"/>
    </source>
</evidence>
<dbReference type="NCBIfam" id="NF006002">
    <property type="entry name" value="PRK08132.1"/>
    <property type="match status" value="1"/>
</dbReference>
<dbReference type="Proteomes" id="UP000251571">
    <property type="component" value="Unassembled WGS sequence"/>
</dbReference>
<reference evidence="6 8" key="1">
    <citation type="submission" date="2016-10" db="EMBL/GenBank/DDBJ databases">
        <authorList>
            <person name="Cai Z."/>
        </authorList>
    </citation>
    <scope>NUCLEOTIDE SEQUENCE [LARGE SCALE GENOMIC DNA]</scope>
    <source>
        <strain evidence="6 8">DSM 25227</strain>
    </source>
</reference>
<dbReference type="Pfam" id="PF01494">
    <property type="entry name" value="FAD_binding_3"/>
    <property type="match status" value="1"/>
</dbReference>
<proteinExistence type="predicted"/>
<gene>
    <name evidence="5" type="ORF">BCF38_101226</name>
    <name evidence="6" type="ORF">SAMN05421539_101226</name>
</gene>
<dbReference type="Gene3D" id="3.40.30.120">
    <property type="match status" value="1"/>
</dbReference>
<organism evidence="6 8">
    <name type="scientific">Jannaschia seohaensis</name>
    <dbReference type="NCBI Taxonomy" id="475081"/>
    <lineage>
        <taxon>Bacteria</taxon>
        <taxon>Pseudomonadati</taxon>
        <taxon>Pseudomonadota</taxon>
        <taxon>Alphaproteobacteria</taxon>
        <taxon>Rhodobacterales</taxon>
        <taxon>Roseobacteraceae</taxon>
        <taxon>Jannaschia</taxon>
    </lineage>
</organism>
<sequence>MLDDRYDLEFRLWPYGHVPDQDTTARHPVVIVGAGPVGLALALDLSLRGTPALVLDDSEGAGMGSKAICFSKRTLDIATRLGAGAPMVEKGVVWQVGRVFHRDAQVFEFDLQPDPGHRNPAFINLQQPYFERDLFEAIQRAQAEGAPIEIRGRNRVTAVDPGADGVRVEIDTPDGPYALEADWLVACDGARSPTRTMLGLGFEGRVFEDNFLIADVRMTADFPTERWFWFQPPFDGAGDSALLHKQPDDIWRIDFQLGWEIERSRELEPDRIRARVDAMLSSQTGTVPDYELVWTSIYTFQCRRMERFRHGRVLFAGDSAHQVSPFGARGANSGVQDADNLAWKLDLVLRGHASDALIDSYASEREEAADENILNSSRATDFMTPKTEISRMFRDAVLDLAGRHAFARPMVNSGRLSTPCTYRQAGEDALGGPPETRPGAACVDAPVGEGFLLERLPRGFTLLAIGGDAPPPAARGDIAVDRLHLPAPTAELAARYLGDSPSAVYLIRPDLHIAARWPDFDARAVDRALAQALGERPCL</sequence>
<evidence type="ECO:0000313" key="6">
    <source>
        <dbReference type="EMBL" id="SSA38096.1"/>
    </source>
</evidence>
<evidence type="ECO:0000256" key="3">
    <source>
        <dbReference type="ARBA" id="ARBA00022827"/>
    </source>
</evidence>
<dbReference type="Gene3D" id="3.30.70.2450">
    <property type="match status" value="1"/>
</dbReference>
<name>A0A2Y9A2K2_9RHOB</name>
<dbReference type="RefSeq" id="WP_109562449.1">
    <property type="nucleotide sequence ID" value="NZ_QGDJ01000001.1"/>
</dbReference>
<dbReference type="InterPro" id="IPR036188">
    <property type="entry name" value="FAD/NAD-bd_sf"/>
</dbReference>
<reference evidence="5 7" key="2">
    <citation type="submission" date="2018-03" db="EMBL/GenBank/DDBJ databases">
        <title>Genomic Encyclopedia of Archaeal and Bacterial Type Strains, Phase II (KMG-II): from individual species to whole genera.</title>
        <authorList>
            <person name="Goeker M."/>
        </authorList>
    </citation>
    <scope>NUCLEOTIDE SEQUENCE [LARGE SCALE GENOMIC DNA]</scope>
    <source>
        <strain evidence="5 7">DSM 25227</strain>
    </source>
</reference>
<accession>A0A2Y9A2K2</accession>
<dbReference type="InterPro" id="IPR002938">
    <property type="entry name" value="FAD-bd"/>
</dbReference>
<dbReference type="GO" id="GO:0071949">
    <property type="term" value="F:FAD binding"/>
    <property type="evidence" value="ECO:0007669"/>
    <property type="project" value="InterPro"/>
</dbReference>
<dbReference type="PRINTS" id="PR00420">
    <property type="entry name" value="RNGMNOXGNASE"/>
</dbReference>
<dbReference type="Proteomes" id="UP000245839">
    <property type="component" value="Unassembled WGS sequence"/>
</dbReference>
<dbReference type="EMBL" id="QGDJ01000001">
    <property type="protein sequence ID" value="PWJ21818.1"/>
    <property type="molecule type" value="Genomic_DNA"/>
</dbReference>
<keyword evidence="7" id="KW-1185">Reference proteome</keyword>
<dbReference type="InterPro" id="IPR050641">
    <property type="entry name" value="RIFMO-like"/>
</dbReference>
<dbReference type="EMBL" id="UETC01000001">
    <property type="protein sequence ID" value="SSA38096.1"/>
    <property type="molecule type" value="Genomic_DNA"/>
</dbReference>
<evidence type="ECO:0000259" key="4">
    <source>
        <dbReference type="Pfam" id="PF01494"/>
    </source>
</evidence>
<dbReference type="OrthoDB" id="9791689at2"/>
<comment type="cofactor">
    <cofactor evidence="1">
        <name>FAD</name>
        <dbReference type="ChEBI" id="CHEBI:57692"/>
    </cofactor>
</comment>
<evidence type="ECO:0000256" key="2">
    <source>
        <dbReference type="ARBA" id="ARBA00022630"/>
    </source>
</evidence>
<feature type="domain" description="FAD-binding" evidence="4">
    <location>
        <begin position="28"/>
        <end position="372"/>
    </location>
</feature>